<dbReference type="InterPro" id="IPR027417">
    <property type="entry name" value="P-loop_NTPase"/>
</dbReference>
<evidence type="ECO:0000313" key="3">
    <source>
        <dbReference type="Proteomes" id="UP000627292"/>
    </source>
</evidence>
<dbReference type="RefSeq" id="WP_188956479.1">
    <property type="nucleotide sequence ID" value="NZ_BMIB01000004.1"/>
</dbReference>
<dbReference type="InterPro" id="IPR003959">
    <property type="entry name" value="ATPase_AAA_core"/>
</dbReference>
<dbReference type="Proteomes" id="UP000627292">
    <property type="component" value="Unassembled WGS sequence"/>
</dbReference>
<dbReference type="SMART" id="SM00382">
    <property type="entry name" value="AAA"/>
    <property type="match status" value="1"/>
</dbReference>
<accession>A0A917J1K0</accession>
<protein>
    <recommendedName>
        <fullName evidence="1">AAA+ ATPase domain-containing protein</fullName>
    </recommendedName>
</protein>
<comment type="caution">
    <text evidence="2">The sequence shown here is derived from an EMBL/GenBank/DDBJ whole genome shotgun (WGS) entry which is preliminary data.</text>
</comment>
<sequence length="359" mass="40790">MNNLYEGKVIDANKIFDDYFLDVNALYLFCFNTLPSVANFSGIDDGRAIQLFREKFAALIKHEYKQRWYKQQQKVFQSGITVLVLSNNCIVQFGSGYCDILHASDQMAFLAEIEAMAVRFKERQKREPLEINLIVGGGGDLDLKAMEIKRTKLNLDLFYEDDFKEVDELIRSRLNKKNDKGIVLLHGVPGTGKTTYLRYLIGKLKKRVLFLSPNVVSNLMGPGFMDLLIDNPNTIVIIEDAENVIMDRSSNQSSAVSNLLNISDGLMADFLNVQLICTFNSPLTMVDSALMRKGRLIARYEFGKLSIEKAQRLSNHLGFDRVINTPMTVAEISNQHEPEFEKKQVQVLGFRSQRTLHTA</sequence>
<reference evidence="2" key="2">
    <citation type="submission" date="2020-09" db="EMBL/GenBank/DDBJ databases">
        <authorList>
            <person name="Sun Q."/>
            <person name="Zhou Y."/>
        </authorList>
    </citation>
    <scope>NUCLEOTIDE SEQUENCE</scope>
    <source>
        <strain evidence="2">CGMCC 1.15290</strain>
    </source>
</reference>
<dbReference type="EMBL" id="BMIB01000004">
    <property type="protein sequence ID" value="GGH77666.1"/>
    <property type="molecule type" value="Genomic_DNA"/>
</dbReference>
<dbReference type="InterPro" id="IPR003593">
    <property type="entry name" value="AAA+_ATPase"/>
</dbReference>
<dbReference type="SUPFAM" id="SSF52540">
    <property type="entry name" value="P-loop containing nucleoside triphosphate hydrolases"/>
    <property type="match status" value="1"/>
</dbReference>
<gene>
    <name evidence="2" type="ORF">GCM10011379_44360</name>
</gene>
<reference evidence="2" key="1">
    <citation type="journal article" date="2014" name="Int. J. Syst. Evol. Microbiol.">
        <title>Complete genome sequence of Corynebacterium casei LMG S-19264T (=DSM 44701T), isolated from a smear-ripened cheese.</title>
        <authorList>
            <consortium name="US DOE Joint Genome Institute (JGI-PGF)"/>
            <person name="Walter F."/>
            <person name="Albersmeier A."/>
            <person name="Kalinowski J."/>
            <person name="Ruckert C."/>
        </authorList>
    </citation>
    <scope>NUCLEOTIDE SEQUENCE</scope>
    <source>
        <strain evidence="2">CGMCC 1.15290</strain>
    </source>
</reference>
<keyword evidence="3" id="KW-1185">Reference proteome</keyword>
<dbReference type="AlphaFoldDB" id="A0A917J1K0"/>
<dbReference type="GO" id="GO:0016887">
    <property type="term" value="F:ATP hydrolysis activity"/>
    <property type="evidence" value="ECO:0007669"/>
    <property type="project" value="InterPro"/>
</dbReference>
<feature type="domain" description="AAA+ ATPase" evidence="1">
    <location>
        <begin position="179"/>
        <end position="302"/>
    </location>
</feature>
<evidence type="ECO:0000259" key="1">
    <source>
        <dbReference type="SMART" id="SM00382"/>
    </source>
</evidence>
<dbReference type="Pfam" id="PF00004">
    <property type="entry name" value="AAA"/>
    <property type="match status" value="1"/>
</dbReference>
<dbReference type="Gene3D" id="3.40.50.300">
    <property type="entry name" value="P-loop containing nucleotide triphosphate hydrolases"/>
    <property type="match status" value="1"/>
</dbReference>
<organism evidence="2 3">
    <name type="scientific">Filimonas zeae</name>
    <dbReference type="NCBI Taxonomy" id="1737353"/>
    <lineage>
        <taxon>Bacteria</taxon>
        <taxon>Pseudomonadati</taxon>
        <taxon>Bacteroidota</taxon>
        <taxon>Chitinophagia</taxon>
        <taxon>Chitinophagales</taxon>
        <taxon>Chitinophagaceae</taxon>
        <taxon>Filimonas</taxon>
    </lineage>
</organism>
<name>A0A917J1K0_9BACT</name>
<dbReference type="GO" id="GO:0005524">
    <property type="term" value="F:ATP binding"/>
    <property type="evidence" value="ECO:0007669"/>
    <property type="project" value="InterPro"/>
</dbReference>
<proteinExistence type="predicted"/>
<evidence type="ECO:0000313" key="2">
    <source>
        <dbReference type="EMBL" id="GGH77666.1"/>
    </source>
</evidence>